<name>A0A0E3SJH2_9EURY</name>
<sequence>MGLFDSFKNKVKCSQNSPKLNYSINDNFISIGDFTGKYHQSPNSKFILAWNSLSENGKYILLERGKVKLQVKMKHLDNGMVSKLGVFIISDLTSKGMYGVFNIINADGETLIRQRCRANLGSTGISDDGSFAVCQALESTSKSDSCKLFFFDIKNKKLLWKKTPETIGSELNWAKSYRFDTKKKILYLIHDKNKVYRYTFEGTFIDSGLYRLHCIDTGNDVEFLEAIKELKEELSSNPNPKKYDVFIDPLNKRLKRYSDKDTKSKIHRALGEIFQLQGNDTEAIKHFETALKLNPRIGVKRALDNLKKTD</sequence>
<dbReference type="OrthoDB" id="135279at2157"/>
<dbReference type="Pfam" id="PF07719">
    <property type="entry name" value="TPR_2"/>
    <property type="match status" value="1"/>
</dbReference>
<feature type="repeat" description="TPR" evidence="3">
    <location>
        <begin position="264"/>
        <end position="297"/>
    </location>
</feature>
<proteinExistence type="predicted"/>
<dbReference type="InterPro" id="IPR019734">
    <property type="entry name" value="TPR_rpt"/>
</dbReference>
<evidence type="ECO:0000256" key="1">
    <source>
        <dbReference type="ARBA" id="ARBA00022737"/>
    </source>
</evidence>
<gene>
    <name evidence="4" type="ORF">MSHOH_3915</name>
</gene>
<dbReference type="HOGENOM" id="CLU_078164_0_0_2"/>
<dbReference type="RefSeq" id="WP_048142617.1">
    <property type="nucleotide sequence ID" value="NZ_CP009516.1"/>
</dbReference>
<dbReference type="InterPro" id="IPR011990">
    <property type="entry name" value="TPR-like_helical_dom_sf"/>
</dbReference>
<evidence type="ECO:0000313" key="5">
    <source>
        <dbReference type="Proteomes" id="UP000033101"/>
    </source>
</evidence>
<dbReference type="KEGG" id="mhor:MSHOH_3915"/>
<organism evidence="4 5">
    <name type="scientific">Methanosarcina horonobensis HB-1 = JCM 15518</name>
    <dbReference type="NCBI Taxonomy" id="1434110"/>
    <lineage>
        <taxon>Archaea</taxon>
        <taxon>Methanobacteriati</taxon>
        <taxon>Methanobacteriota</taxon>
        <taxon>Stenosarchaea group</taxon>
        <taxon>Methanomicrobia</taxon>
        <taxon>Methanosarcinales</taxon>
        <taxon>Methanosarcinaceae</taxon>
        <taxon>Methanosarcina</taxon>
    </lineage>
</organism>
<dbReference type="SUPFAM" id="SSF48452">
    <property type="entry name" value="TPR-like"/>
    <property type="match status" value="1"/>
</dbReference>
<dbReference type="PROSITE" id="PS50005">
    <property type="entry name" value="TPR"/>
    <property type="match status" value="1"/>
</dbReference>
<keyword evidence="5" id="KW-1185">Reference proteome</keyword>
<dbReference type="Proteomes" id="UP000033101">
    <property type="component" value="Chromosome"/>
</dbReference>
<dbReference type="GeneID" id="24833284"/>
<accession>A0A0E3SJH2</accession>
<keyword evidence="2 3" id="KW-0802">TPR repeat</keyword>
<dbReference type="Gene3D" id="1.25.40.10">
    <property type="entry name" value="Tetratricopeptide repeat domain"/>
    <property type="match status" value="1"/>
</dbReference>
<dbReference type="PATRIC" id="fig|1434110.4.peg.4986"/>
<dbReference type="InterPro" id="IPR013105">
    <property type="entry name" value="TPR_2"/>
</dbReference>
<evidence type="ECO:0000256" key="3">
    <source>
        <dbReference type="PROSITE-ProRule" id="PRU00339"/>
    </source>
</evidence>
<dbReference type="AlphaFoldDB" id="A0A0E3SJH2"/>
<reference evidence="4 5" key="1">
    <citation type="submission" date="2014-07" db="EMBL/GenBank/DDBJ databases">
        <title>Methanogenic archaea and the global carbon cycle.</title>
        <authorList>
            <person name="Henriksen J.R."/>
            <person name="Luke J."/>
            <person name="Reinhart S."/>
            <person name="Benedict M.N."/>
            <person name="Youngblut N.D."/>
            <person name="Metcalf M.E."/>
            <person name="Whitaker R.J."/>
            <person name="Metcalf W.W."/>
        </authorList>
    </citation>
    <scope>NUCLEOTIDE SEQUENCE [LARGE SCALE GENOMIC DNA]</scope>
    <source>
        <strain evidence="4 5">HB-1</strain>
    </source>
</reference>
<protein>
    <submittedName>
        <fullName evidence="4">Uncharacterized protein</fullName>
    </submittedName>
</protein>
<dbReference type="EMBL" id="CP009516">
    <property type="protein sequence ID" value="AKB80398.1"/>
    <property type="molecule type" value="Genomic_DNA"/>
</dbReference>
<evidence type="ECO:0000313" key="4">
    <source>
        <dbReference type="EMBL" id="AKB80398.1"/>
    </source>
</evidence>
<evidence type="ECO:0000256" key="2">
    <source>
        <dbReference type="ARBA" id="ARBA00022803"/>
    </source>
</evidence>
<keyword evidence="1" id="KW-0677">Repeat</keyword>
<dbReference type="SMART" id="SM00028">
    <property type="entry name" value="TPR"/>
    <property type="match status" value="1"/>
</dbReference>